<gene>
    <name evidence="2" type="ORF">GCM10022252_60640</name>
</gene>
<evidence type="ECO:0000313" key="3">
    <source>
        <dbReference type="Proteomes" id="UP001501251"/>
    </source>
</evidence>
<dbReference type="Proteomes" id="UP001501251">
    <property type="component" value="Unassembled WGS sequence"/>
</dbReference>
<accession>A0ABP8BCC9</accession>
<organism evidence="2 3">
    <name type="scientific">Streptosporangium oxazolinicum</name>
    <dbReference type="NCBI Taxonomy" id="909287"/>
    <lineage>
        <taxon>Bacteria</taxon>
        <taxon>Bacillati</taxon>
        <taxon>Actinomycetota</taxon>
        <taxon>Actinomycetes</taxon>
        <taxon>Streptosporangiales</taxon>
        <taxon>Streptosporangiaceae</taxon>
        <taxon>Streptosporangium</taxon>
    </lineage>
</organism>
<comment type="caution">
    <text evidence="2">The sequence shown here is derived from an EMBL/GenBank/DDBJ whole genome shotgun (WGS) entry which is preliminary data.</text>
</comment>
<keyword evidence="3" id="KW-1185">Reference proteome</keyword>
<feature type="compositionally biased region" description="Basic and acidic residues" evidence="1">
    <location>
        <begin position="50"/>
        <end position="78"/>
    </location>
</feature>
<evidence type="ECO:0000256" key="1">
    <source>
        <dbReference type="SAM" id="MobiDB-lite"/>
    </source>
</evidence>
<dbReference type="EMBL" id="BAABAQ010000013">
    <property type="protein sequence ID" value="GAA4203263.1"/>
    <property type="molecule type" value="Genomic_DNA"/>
</dbReference>
<name>A0ABP8BCC9_9ACTN</name>
<feature type="region of interest" description="Disordered" evidence="1">
    <location>
        <begin position="43"/>
        <end position="78"/>
    </location>
</feature>
<feature type="region of interest" description="Disordered" evidence="1">
    <location>
        <begin position="1"/>
        <end position="20"/>
    </location>
</feature>
<evidence type="ECO:0000313" key="2">
    <source>
        <dbReference type="EMBL" id="GAA4203263.1"/>
    </source>
</evidence>
<protein>
    <submittedName>
        <fullName evidence="2">Uncharacterized protein</fullName>
    </submittedName>
</protein>
<proteinExistence type="predicted"/>
<sequence length="78" mass="8821">MFPQPEQVRGHAWPGAKAPPQKEQCEFLIVTIVRLDQNEVLAHPPALAGDPRRERTGDRRQGAARRDVPFARRADFPP</sequence>
<reference evidence="3" key="1">
    <citation type="journal article" date="2019" name="Int. J. Syst. Evol. Microbiol.">
        <title>The Global Catalogue of Microorganisms (GCM) 10K type strain sequencing project: providing services to taxonomists for standard genome sequencing and annotation.</title>
        <authorList>
            <consortium name="The Broad Institute Genomics Platform"/>
            <consortium name="The Broad Institute Genome Sequencing Center for Infectious Disease"/>
            <person name="Wu L."/>
            <person name="Ma J."/>
        </authorList>
    </citation>
    <scope>NUCLEOTIDE SEQUENCE [LARGE SCALE GENOMIC DNA]</scope>
    <source>
        <strain evidence="3">JCM 17388</strain>
    </source>
</reference>